<dbReference type="InterPro" id="IPR050385">
    <property type="entry name" value="Archaeal_FAD_synthase"/>
</dbReference>
<comment type="caution">
    <text evidence="4">The sequence shown here is derived from an EMBL/GenBank/DDBJ whole genome shotgun (WGS) entry which is preliminary data.</text>
</comment>
<dbReference type="EMBL" id="WRPA01000011">
    <property type="protein sequence ID" value="MXR69638.1"/>
    <property type="molecule type" value="Genomic_DNA"/>
</dbReference>
<dbReference type="Pfam" id="PF01467">
    <property type="entry name" value="CTP_transf_like"/>
    <property type="match status" value="1"/>
</dbReference>
<dbReference type="AlphaFoldDB" id="A0A6L7I2T4"/>
<name>A0A6L7I2T4_9GAMM</name>
<sequence>MRIITFGTFDMFHIGHLNIIERARELGQHLTVGVSSDALNFSKKQRYPICNERDRMRIVKALACVDEVFLEESLELKAEYIQAHKADILVMGDDWQGKFDHLKPLCQVVYLPRTPAISTTQLIEVVREIK</sequence>
<dbReference type="InterPro" id="IPR014729">
    <property type="entry name" value="Rossmann-like_a/b/a_fold"/>
</dbReference>
<evidence type="ECO:0000259" key="3">
    <source>
        <dbReference type="Pfam" id="PF01467"/>
    </source>
</evidence>
<proteinExistence type="predicted"/>
<dbReference type="SUPFAM" id="SSF52374">
    <property type="entry name" value="Nucleotidylyl transferase"/>
    <property type="match status" value="1"/>
</dbReference>
<evidence type="ECO:0000313" key="4">
    <source>
        <dbReference type="EMBL" id="MXR69638.1"/>
    </source>
</evidence>
<dbReference type="RefSeq" id="WP_160796944.1">
    <property type="nucleotide sequence ID" value="NZ_WRPA01000011.1"/>
</dbReference>
<keyword evidence="1 4" id="KW-0808">Transferase</keyword>
<dbReference type="NCBIfam" id="TIGR00125">
    <property type="entry name" value="cyt_tran_rel"/>
    <property type="match status" value="1"/>
</dbReference>
<dbReference type="InterPro" id="IPR004821">
    <property type="entry name" value="Cyt_trans-like"/>
</dbReference>
<feature type="domain" description="Cytidyltransferase-like" evidence="3">
    <location>
        <begin position="4"/>
        <end position="124"/>
    </location>
</feature>
<dbReference type="PANTHER" id="PTHR43793:SF1">
    <property type="entry name" value="FAD SYNTHASE"/>
    <property type="match status" value="1"/>
</dbReference>
<keyword evidence="5" id="KW-1185">Reference proteome</keyword>
<dbReference type="Gene3D" id="3.40.50.620">
    <property type="entry name" value="HUPs"/>
    <property type="match status" value="1"/>
</dbReference>
<protein>
    <submittedName>
        <fullName evidence="4">Adenylyltransferase/cytidyltransferase family protein</fullName>
    </submittedName>
</protein>
<evidence type="ECO:0000256" key="1">
    <source>
        <dbReference type="ARBA" id="ARBA00022679"/>
    </source>
</evidence>
<keyword evidence="2 4" id="KW-0548">Nucleotidyltransferase</keyword>
<dbReference type="GO" id="GO:0016779">
    <property type="term" value="F:nucleotidyltransferase activity"/>
    <property type="evidence" value="ECO:0007669"/>
    <property type="project" value="UniProtKB-KW"/>
</dbReference>
<evidence type="ECO:0000313" key="5">
    <source>
        <dbReference type="Proteomes" id="UP000474778"/>
    </source>
</evidence>
<accession>A0A6L7I2T4</accession>
<gene>
    <name evidence="4" type="ORF">GNT65_13290</name>
</gene>
<reference evidence="4 5" key="1">
    <citation type="submission" date="2019-12" db="EMBL/GenBank/DDBJ databases">
        <title>Shewanella insulae sp. nov., isolated from a tidal flat.</title>
        <authorList>
            <person name="Yoon J.-H."/>
        </authorList>
    </citation>
    <scope>NUCLEOTIDE SEQUENCE [LARGE SCALE GENOMIC DNA]</scope>
    <source>
        <strain evidence="4 5">JBTF-M18</strain>
    </source>
</reference>
<organism evidence="4 5">
    <name type="scientific">Shewanella insulae</name>
    <dbReference type="NCBI Taxonomy" id="2681496"/>
    <lineage>
        <taxon>Bacteria</taxon>
        <taxon>Pseudomonadati</taxon>
        <taxon>Pseudomonadota</taxon>
        <taxon>Gammaproteobacteria</taxon>
        <taxon>Alteromonadales</taxon>
        <taxon>Shewanellaceae</taxon>
        <taxon>Shewanella</taxon>
    </lineage>
</organism>
<evidence type="ECO:0000256" key="2">
    <source>
        <dbReference type="ARBA" id="ARBA00022695"/>
    </source>
</evidence>
<dbReference type="Proteomes" id="UP000474778">
    <property type="component" value="Unassembled WGS sequence"/>
</dbReference>
<dbReference type="PANTHER" id="PTHR43793">
    <property type="entry name" value="FAD SYNTHASE"/>
    <property type="match status" value="1"/>
</dbReference>